<keyword evidence="2" id="KW-1185">Reference proteome</keyword>
<name>A0A934S1Q2_9BACT</name>
<dbReference type="CDD" id="cd11576">
    <property type="entry name" value="GH99_GH71_like_2"/>
    <property type="match status" value="1"/>
</dbReference>
<dbReference type="AlphaFoldDB" id="A0A934S1Q2"/>
<dbReference type="Gene3D" id="3.20.20.80">
    <property type="entry name" value="Glycosidases"/>
    <property type="match status" value="1"/>
</dbReference>
<proteinExistence type="predicted"/>
<dbReference type="EMBL" id="JAENIL010000039">
    <property type="protein sequence ID" value="MBK1879001.1"/>
    <property type="molecule type" value="Genomic_DNA"/>
</dbReference>
<gene>
    <name evidence="1" type="ORF">JIN87_19105</name>
</gene>
<accession>A0A934S1Q2</accession>
<dbReference type="RefSeq" id="WP_200357215.1">
    <property type="nucleotide sequence ID" value="NZ_JAENIL010000039.1"/>
</dbReference>
<dbReference type="Proteomes" id="UP000617628">
    <property type="component" value="Unassembled WGS sequence"/>
</dbReference>
<evidence type="ECO:0000313" key="1">
    <source>
        <dbReference type="EMBL" id="MBK1879001.1"/>
    </source>
</evidence>
<evidence type="ECO:0000313" key="2">
    <source>
        <dbReference type="Proteomes" id="UP000617628"/>
    </source>
</evidence>
<protein>
    <recommendedName>
        <fullName evidence="3">Xylosidase/arabinosidase</fullName>
    </recommendedName>
</protein>
<evidence type="ECO:0008006" key="3">
    <source>
        <dbReference type="Google" id="ProtNLM"/>
    </source>
</evidence>
<reference evidence="1" key="1">
    <citation type="submission" date="2021-01" db="EMBL/GenBank/DDBJ databases">
        <title>Modified the classification status of verrucomicrobia.</title>
        <authorList>
            <person name="Feng X."/>
        </authorList>
    </citation>
    <scope>NUCLEOTIDE SEQUENCE</scope>
    <source>
        <strain evidence="1">KCTC 13126</strain>
    </source>
</reference>
<comment type="caution">
    <text evidence="1">The sequence shown here is derived from an EMBL/GenBank/DDBJ whole genome shotgun (WGS) entry which is preliminary data.</text>
</comment>
<sequence length="431" mass="48504">MSNQAVWAKTEDPNLLKPYSGPSLLGVDTSTLDGKIMTGYQGWFNTPGDGAGLGWTHWGRGKGKPFAPGSVTVDLWPDMSELDDDEKYETGFTHKNGEPAYVFSSHNKKTVIRHFEWMRDYGIDGAFVQRFAHGLRREESKHHKNVVLSNAREGANRAGRSYAVMYDLTGLPKGGTELVKQDWKELKKKMRITKDPAYQSHNGKPLVAVWGIGFNDKIKPRKYTLEECSDLVRFLKRNGCSVMLGVPTGWRTLDRDAVSTKDLHALLEKVDVVSPWTPGRYKRLDQVAGHAEKYWAPDVDWCEERKPDFLPVVFPGFSWHNMKGTELGAIPRLKGQFFWEQLMQAKQSGVKMIYVAMFDEVDEGTAIFKCTNEPPTGNGGKFLTYEGLPSDYYLYLTGQAGRILRDEIPVCKMAPVRDGIDTPGEPKASAR</sequence>
<organism evidence="1 2">
    <name type="scientific">Pelagicoccus mobilis</name>
    <dbReference type="NCBI Taxonomy" id="415221"/>
    <lineage>
        <taxon>Bacteria</taxon>
        <taxon>Pseudomonadati</taxon>
        <taxon>Verrucomicrobiota</taxon>
        <taxon>Opitutia</taxon>
        <taxon>Puniceicoccales</taxon>
        <taxon>Pelagicoccaceae</taxon>
        <taxon>Pelagicoccus</taxon>
    </lineage>
</organism>